<evidence type="ECO:0000313" key="4">
    <source>
        <dbReference type="Proteomes" id="UP001272987"/>
    </source>
</evidence>
<keyword evidence="4" id="KW-1185">Reference proteome</keyword>
<accession>A0AAP6B919</accession>
<dbReference type="EMBL" id="JARAWP010000029">
    <property type="protein sequence ID" value="MDX3023827.1"/>
    <property type="molecule type" value="Genomic_DNA"/>
</dbReference>
<dbReference type="EMBL" id="JARAWC010000007">
    <property type="protein sequence ID" value="MDX2960403.1"/>
    <property type="molecule type" value="Genomic_DNA"/>
</dbReference>
<feature type="region of interest" description="Disordered" evidence="1">
    <location>
        <begin position="1"/>
        <end position="63"/>
    </location>
</feature>
<feature type="compositionally biased region" description="Polar residues" evidence="1">
    <location>
        <begin position="51"/>
        <end position="63"/>
    </location>
</feature>
<dbReference type="Proteomes" id="UP001272987">
    <property type="component" value="Unassembled WGS sequence"/>
</dbReference>
<dbReference type="AlphaFoldDB" id="A0AAP6B919"/>
<reference evidence="2 4" key="1">
    <citation type="journal article" date="2023" name="Microb. Genom.">
        <title>Mesoterricola silvestris gen. nov., sp. nov., Mesoterricola sediminis sp. nov., Geothrix oryzae sp. nov., Geothrix edaphica sp. nov., Geothrix rubra sp. nov., and Geothrix limicola sp. nov., six novel members of Acidobacteriota isolated from soils.</title>
        <authorList>
            <person name="Weisberg A.J."/>
            <person name="Pearce E."/>
            <person name="Kramer C.G."/>
            <person name="Chang J.H."/>
            <person name="Clarke C.R."/>
        </authorList>
    </citation>
    <scope>NUCLEOTIDE SEQUENCE</scope>
    <source>
        <strain evidence="3 4">NB05-1H</strain>
        <strain evidence="2">NRRL_B-16521</strain>
    </source>
</reference>
<protein>
    <submittedName>
        <fullName evidence="2">Uncharacterized protein</fullName>
    </submittedName>
</protein>
<evidence type="ECO:0000313" key="2">
    <source>
        <dbReference type="EMBL" id="MDX2960403.1"/>
    </source>
</evidence>
<name>A0AAP6B919_9ACTN</name>
<dbReference type="GeneID" id="69811699"/>
<proteinExistence type="predicted"/>
<evidence type="ECO:0000256" key="1">
    <source>
        <dbReference type="SAM" id="MobiDB-lite"/>
    </source>
</evidence>
<comment type="caution">
    <text evidence="2">The sequence shown here is derived from an EMBL/GenBank/DDBJ whole genome shotgun (WGS) entry which is preliminary data.</text>
</comment>
<organism evidence="2 5">
    <name type="scientific">Streptomyces acidiscabies</name>
    <dbReference type="NCBI Taxonomy" id="42234"/>
    <lineage>
        <taxon>Bacteria</taxon>
        <taxon>Bacillati</taxon>
        <taxon>Actinomycetota</taxon>
        <taxon>Actinomycetes</taxon>
        <taxon>Kitasatosporales</taxon>
        <taxon>Streptomycetaceae</taxon>
        <taxon>Streptomyces</taxon>
    </lineage>
</organism>
<evidence type="ECO:0000313" key="5">
    <source>
        <dbReference type="Proteomes" id="UP001282288"/>
    </source>
</evidence>
<dbReference type="Proteomes" id="UP001282288">
    <property type="component" value="Unassembled WGS sequence"/>
</dbReference>
<dbReference type="RefSeq" id="WP_162138056.1">
    <property type="nucleotide sequence ID" value="NZ_BCMK01000108.1"/>
</dbReference>
<evidence type="ECO:0000313" key="3">
    <source>
        <dbReference type="EMBL" id="MDX3023827.1"/>
    </source>
</evidence>
<sequence length="63" mass="6695">MNASIDFRVGPGEMTESPARNASYAYPSRSKVVSTNTLERPPDSTIRRVASMSSCNPGDSASS</sequence>
<gene>
    <name evidence="2" type="ORF">PV399_11845</name>
    <name evidence="3" type="ORF">PV666_39030</name>
</gene>